<dbReference type="EMBL" id="FNMZ01000012">
    <property type="protein sequence ID" value="SDX89941.1"/>
    <property type="molecule type" value="Genomic_DNA"/>
</dbReference>
<name>A0A1H3FG23_9RHOB</name>
<gene>
    <name evidence="2" type="ORF">SAMN05444336_112101</name>
</gene>
<evidence type="ECO:0000256" key="1">
    <source>
        <dbReference type="SAM" id="MobiDB-lite"/>
    </source>
</evidence>
<dbReference type="STRING" id="356660.SAMN05444336_112101"/>
<dbReference type="RefSeq" id="WP_092685271.1">
    <property type="nucleotide sequence ID" value="NZ_FNMZ01000012.1"/>
</dbReference>
<accession>A0A1H3FG23</accession>
<proteinExistence type="predicted"/>
<feature type="region of interest" description="Disordered" evidence="1">
    <location>
        <begin position="1"/>
        <end position="22"/>
    </location>
</feature>
<sequence>MSGAVEAGGGAQQRPAAAARSGRRIAPELRSAIIAAAASAECLGDIARALGCGDWTVKHVLDQHDPAIAPAIAARGLARRTESNRLQAEAMNAARAEAAALARQREAEASRPPCPRATPALWALRSQPELFARLGVQGEPETEAEARVAIGLAGELRGVGDVSVSMAIGLAGASA</sequence>
<evidence type="ECO:0000313" key="2">
    <source>
        <dbReference type="EMBL" id="SDX89941.1"/>
    </source>
</evidence>
<keyword evidence="3" id="KW-1185">Reference proteome</keyword>
<dbReference type="AlphaFoldDB" id="A0A1H3FG23"/>
<dbReference type="Proteomes" id="UP000199118">
    <property type="component" value="Unassembled WGS sequence"/>
</dbReference>
<feature type="compositionally biased region" description="Gly residues" evidence="1">
    <location>
        <begin position="1"/>
        <end position="11"/>
    </location>
</feature>
<organism evidence="2 3">
    <name type="scientific">Albimonas donghaensis</name>
    <dbReference type="NCBI Taxonomy" id="356660"/>
    <lineage>
        <taxon>Bacteria</taxon>
        <taxon>Pseudomonadati</taxon>
        <taxon>Pseudomonadota</taxon>
        <taxon>Alphaproteobacteria</taxon>
        <taxon>Rhodobacterales</taxon>
        <taxon>Paracoccaceae</taxon>
        <taxon>Albimonas</taxon>
    </lineage>
</organism>
<protein>
    <recommendedName>
        <fullName evidence="4">Homeodomain-like domain-containing protein</fullName>
    </recommendedName>
</protein>
<evidence type="ECO:0008006" key="4">
    <source>
        <dbReference type="Google" id="ProtNLM"/>
    </source>
</evidence>
<evidence type="ECO:0000313" key="3">
    <source>
        <dbReference type="Proteomes" id="UP000199118"/>
    </source>
</evidence>
<reference evidence="2 3" key="1">
    <citation type="submission" date="2016-10" db="EMBL/GenBank/DDBJ databases">
        <authorList>
            <person name="de Groot N.N."/>
        </authorList>
    </citation>
    <scope>NUCLEOTIDE SEQUENCE [LARGE SCALE GENOMIC DNA]</scope>
    <source>
        <strain evidence="2 3">DSM 17890</strain>
    </source>
</reference>